<dbReference type="EMBL" id="CCJX01000154">
    <property type="protein sequence ID" value="CDT52695.1"/>
    <property type="molecule type" value="Genomic_DNA"/>
</dbReference>
<dbReference type="Proteomes" id="UP000049077">
    <property type="component" value="Unassembled WGS sequence"/>
</dbReference>
<evidence type="ECO:0000313" key="2">
    <source>
        <dbReference type="Proteomes" id="UP000049077"/>
    </source>
</evidence>
<reference evidence="1 2" key="1">
    <citation type="submission" date="2014-06" db="EMBL/GenBank/DDBJ databases">
        <authorList>
            <person name="Le Roux F."/>
        </authorList>
    </citation>
    <scope>NUCLEOTIDE SEQUENCE [LARGE SCALE GENOMIC DNA]</scope>
    <source>
        <strain evidence="1 2">J5-4</strain>
    </source>
</reference>
<name>A0ABM9QXB4_9VIBR</name>
<sequence>MFGVYRCATGWSVEVGPVLIVISSAGEAIEELDTIRMGGTLRRFGLSTLSTDF</sequence>
<gene>
    <name evidence="1" type="ORF">VCR4J5_670122</name>
</gene>
<protein>
    <submittedName>
        <fullName evidence="1">Uncharacterized protein</fullName>
    </submittedName>
</protein>
<keyword evidence="2" id="KW-1185">Reference proteome</keyword>
<proteinExistence type="predicted"/>
<evidence type="ECO:0000313" key="1">
    <source>
        <dbReference type="EMBL" id="CDT52695.1"/>
    </source>
</evidence>
<comment type="caution">
    <text evidence="1">The sequence shown here is derived from an EMBL/GenBank/DDBJ whole genome shotgun (WGS) entry which is preliminary data.</text>
</comment>
<organism evidence="1 2">
    <name type="scientific">Vibrio crassostreae</name>
    <dbReference type="NCBI Taxonomy" id="246167"/>
    <lineage>
        <taxon>Bacteria</taxon>
        <taxon>Pseudomonadati</taxon>
        <taxon>Pseudomonadota</taxon>
        <taxon>Gammaproteobacteria</taxon>
        <taxon>Vibrionales</taxon>
        <taxon>Vibrionaceae</taxon>
        <taxon>Vibrio</taxon>
    </lineage>
</organism>
<accession>A0ABM9QXB4</accession>